<protein>
    <recommendedName>
        <fullName evidence="4">Cell division protein ZapB</fullName>
    </recommendedName>
</protein>
<name>A0ABU6A759_9PSEU</name>
<accession>A0ABU6A759</accession>
<dbReference type="Gene3D" id="1.20.5.170">
    <property type="match status" value="1"/>
</dbReference>
<evidence type="ECO:0000313" key="2">
    <source>
        <dbReference type="EMBL" id="MEB3367402.1"/>
    </source>
</evidence>
<gene>
    <name evidence="2" type="ORF">R4I43_08280</name>
</gene>
<evidence type="ECO:0000313" key="3">
    <source>
        <dbReference type="Proteomes" id="UP001327093"/>
    </source>
</evidence>
<feature type="coiled-coil region" evidence="1">
    <location>
        <begin position="31"/>
        <end position="79"/>
    </location>
</feature>
<sequence length="83" mass="9453">MAIAGSGGVGMAIDRLFMRRKTNADTANSWSDVYSELIKDLRNEVQELRAENKELRGDNQEIRVRIRELESEVASLRAREMGQ</sequence>
<comment type="caution">
    <text evidence="2">The sequence shown here is derived from an EMBL/GenBank/DDBJ whole genome shotgun (WGS) entry which is preliminary data.</text>
</comment>
<keyword evidence="3" id="KW-1185">Reference proteome</keyword>
<dbReference type="EMBL" id="JAWLNX010000004">
    <property type="protein sequence ID" value="MEB3367402.1"/>
    <property type="molecule type" value="Genomic_DNA"/>
</dbReference>
<organism evidence="2 3">
    <name type="scientific">Saccharopolyspora mangrovi</name>
    <dbReference type="NCBI Taxonomy" id="3082379"/>
    <lineage>
        <taxon>Bacteria</taxon>
        <taxon>Bacillati</taxon>
        <taxon>Actinomycetota</taxon>
        <taxon>Actinomycetes</taxon>
        <taxon>Pseudonocardiales</taxon>
        <taxon>Pseudonocardiaceae</taxon>
        <taxon>Saccharopolyspora</taxon>
    </lineage>
</organism>
<keyword evidence="1" id="KW-0175">Coiled coil</keyword>
<evidence type="ECO:0000256" key="1">
    <source>
        <dbReference type="SAM" id="Coils"/>
    </source>
</evidence>
<evidence type="ECO:0008006" key="4">
    <source>
        <dbReference type="Google" id="ProtNLM"/>
    </source>
</evidence>
<dbReference type="Proteomes" id="UP001327093">
    <property type="component" value="Unassembled WGS sequence"/>
</dbReference>
<dbReference type="RefSeq" id="WP_324264953.1">
    <property type="nucleotide sequence ID" value="NZ_JAWLNX010000004.1"/>
</dbReference>
<proteinExistence type="predicted"/>
<reference evidence="2 3" key="1">
    <citation type="submission" date="2023-10" db="EMBL/GenBank/DDBJ databases">
        <title>Saccharopolyspora sp. nov., isolated from mangrove soil.</title>
        <authorList>
            <person name="Lu Y."/>
            <person name="Liu W."/>
        </authorList>
    </citation>
    <scope>NUCLEOTIDE SEQUENCE [LARGE SCALE GENOMIC DNA]</scope>
    <source>
        <strain evidence="2 3">S2-29</strain>
    </source>
</reference>